<protein>
    <submittedName>
        <fullName evidence="4">Periplasmic protein</fullName>
    </submittedName>
    <submittedName>
        <fullName evidence="3">Phosphodiester glycosidase family protein</fullName>
    </submittedName>
</protein>
<evidence type="ECO:0000256" key="1">
    <source>
        <dbReference type="SAM" id="MobiDB-lite"/>
    </source>
</evidence>
<proteinExistence type="predicted"/>
<dbReference type="PANTHER" id="PTHR40446:SF2">
    <property type="entry name" value="N-ACETYLGLUCOSAMINE-1-PHOSPHODIESTER ALPHA-N-ACETYLGLUCOSAMINIDASE"/>
    <property type="match status" value="1"/>
</dbReference>
<dbReference type="OrthoDB" id="9809781at2"/>
<keyword evidence="3" id="KW-0326">Glycosidase</keyword>
<name>A0A0C1N4Z0_9CYAN</name>
<dbReference type="Proteomes" id="UP000029738">
    <property type="component" value="Unassembled WGS sequence"/>
</dbReference>
<accession>A0A0C1N4Z0</accession>
<gene>
    <name evidence="4" type="ORF">DA73_0241245</name>
    <name evidence="3" type="ORF">DA73_0400028705</name>
</gene>
<dbReference type="Pfam" id="PF09992">
    <property type="entry name" value="NAGPA"/>
    <property type="match status" value="1"/>
</dbReference>
<dbReference type="InterPro" id="IPR018711">
    <property type="entry name" value="NAGPA"/>
</dbReference>
<reference evidence="4" key="1">
    <citation type="journal article" date="2015" name="Genome Announc.">
        <title>Draft Genome Sequence of Tolypothrix boutellei Strain VB521301.</title>
        <authorList>
            <person name="Chandrababunaidu M.M."/>
            <person name="Singh D."/>
            <person name="Sen D."/>
            <person name="Bhan S."/>
            <person name="Das S."/>
            <person name="Gupta A."/>
            <person name="Adhikary S.P."/>
            <person name="Tripathy S."/>
        </authorList>
    </citation>
    <scope>NUCLEOTIDE SEQUENCE</scope>
    <source>
        <strain evidence="4">VB521301</strain>
    </source>
</reference>
<evidence type="ECO:0000313" key="5">
    <source>
        <dbReference type="Proteomes" id="UP000029738"/>
    </source>
</evidence>
<feature type="compositionally biased region" description="Basic and acidic residues" evidence="1">
    <location>
        <begin position="253"/>
        <end position="267"/>
    </location>
</feature>
<evidence type="ECO:0000313" key="4">
    <source>
        <dbReference type="EMBL" id="KIE07506.1"/>
    </source>
</evidence>
<keyword evidence="3" id="KW-0378">Hydrolase</keyword>
<dbReference type="AlphaFoldDB" id="A0A0C1N4Z0"/>
<dbReference type="RefSeq" id="WP_038075891.1">
    <property type="nucleotide sequence ID" value="NZ_JHEG04000001.1"/>
</dbReference>
<feature type="domain" description="Phosphodiester glycosidase" evidence="2">
    <location>
        <begin position="492"/>
        <end position="661"/>
    </location>
</feature>
<dbReference type="STRING" id="1479485.DA73_0241245"/>
<sequence length="664" mass="72050">MVRILRCVLTRDCCFALNKSSDRFLKVVIPSVLSTLLCLVDIYDSAKAQPSTSSAPNPKTIPQPLAPALPGVVSYGDRVALNGRILPGAWLQQKSRTGKLNTHLNDGAIKQLLGVDLLNNNNPTQQPVQWFSPSTNPVVLTSVITTGYRYLDITNFANTAGWKIQANGNTLVISTPNAQVLNIRQDRQTLGDTIIINLNRPTPWQISQGLPVPKSPTSTLDADTAPPKPTSPPNREWVVTVEGIADPSLLAVREGESERGREERTSLSDRVPTPDSLIQKVEVANNQTIVRLSVPFGFAPRVNTLANPNRLSIEIRPDAMPERRIVWATGLTWRQQYLSLGQDSFPVTWLEINPRTSGIKLKPIWTNSDTMIGTAPLVQFAQQQTAVAAINGGYFNRNNRLPLGALRRDSLWLSGPILNRGAIAWNDSGQFYIDRLTLQESIIVPNKVELPILYLNSGYVQSGIARYTPAWGATYTPLTDNEVILVVQQNKILNQITAGKAGETAIPIPQDGYLLTFRGLATANALQLTVNSTIQIKSSTISTEFNRYSHIVGAGPLLLRNRQIVLDAKGEKFSDAFIAEKAVRSGICTTATGNLAIAAVHNRAGGAGPTLAEHAQLMQLLGCVNALNLDGGSSTSLYLGGQLLDRSPNTAARVHNGIGVFLGK</sequence>
<feature type="region of interest" description="Disordered" evidence="1">
    <location>
        <begin position="251"/>
        <end position="272"/>
    </location>
</feature>
<dbReference type="EMBL" id="JHEG04000001">
    <property type="protein sequence ID" value="KAF3889016.1"/>
    <property type="molecule type" value="Genomic_DNA"/>
</dbReference>
<comment type="caution">
    <text evidence="4">The sequence shown here is derived from an EMBL/GenBank/DDBJ whole genome shotgun (WGS) entry which is preliminary data.</text>
</comment>
<reference evidence="3" key="2">
    <citation type="submission" date="2019-11" db="EMBL/GenBank/DDBJ databases">
        <title>Improved Assembly of Tolypothrix boutellei genome.</title>
        <authorList>
            <person name="Sarangi A.N."/>
            <person name="Mukherjee M."/>
            <person name="Ghosh S."/>
            <person name="Singh D."/>
            <person name="Das A."/>
            <person name="Kant S."/>
            <person name="Prusty A."/>
            <person name="Tripathy S."/>
        </authorList>
    </citation>
    <scope>NUCLEOTIDE SEQUENCE</scope>
    <source>
        <strain evidence="3">VB521301</strain>
    </source>
</reference>
<keyword evidence="5" id="KW-1185">Reference proteome</keyword>
<dbReference type="GO" id="GO:0016798">
    <property type="term" value="F:hydrolase activity, acting on glycosyl bonds"/>
    <property type="evidence" value="ECO:0007669"/>
    <property type="project" value="UniProtKB-KW"/>
</dbReference>
<dbReference type="PANTHER" id="PTHR40446">
    <property type="entry name" value="N-ACETYLGLUCOSAMINE-1-PHOSPHODIESTER ALPHA-N-ACETYLGLUCOSAMINIDASE"/>
    <property type="match status" value="1"/>
</dbReference>
<evidence type="ECO:0000259" key="2">
    <source>
        <dbReference type="Pfam" id="PF09992"/>
    </source>
</evidence>
<evidence type="ECO:0000313" key="3">
    <source>
        <dbReference type="EMBL" id="KAF3889016.1"/>
    </source>
</evidence>
<organism evidence="4">
    <name type="scientific">Tolypothrix bouteillei VB521301</name>
    <dbReference type="NCBI Taxonomy" id="1479485"/>
    <lineage>
        <taxon>Bacteria</taxon>
        <taxon>Bacillati</taxon>
        <taxon>Cyanobacteriota</taxon>
        <taxon>Cyanophyceae</taxon>
        <taxon>Nostocales</taxon>
        <taxon>Tolypothrichaceae</taxon>
        <taxon>Tolypothrix</taxon>
    </lineage>
</organism>
<dbReference type="EMBL" id="JHEG02000059">
    <property type="protein sequence ID" value="KIE07506.1"/>
    <property type="molecule type" value="Genomic_DNA"/>
</dbReference>
<feature type="region of interest" description="Disordered" evidence="1">
    <location>
        <begin position="206"/>
        <end position="235"/>
    </location>
</feature>